<dbReference type="InterPro" id="IPR011992">
    <property type="entry name" value="EF-hand-dom_pair"/>
</dbReference>
<dbReference type="InterPro" id="IPR016166">
    <property type="entry name" value="FAD-bd_PCMH"/>
</dbReference>
<comment type="cofactor">
    <cofactor evidence="28">
        <name>[2Fe-2S] cluster</name>
        <dbReference type="ChEBI" id="CHEBI:190135"/>
    </cofactor>
</comment>
<dbReference type="Proteomes" id="UP000886611">
    <property type="component" value="Unassembled WGS sequence"/>
</dbReference>
<evidence type="ECO:0000256" key="12">
    <source>
        <dbReference type="ARBA" id="ARBA00022714"/>
    </source>
</evidence>
<dbReference type="SUPFAM" id="SSF55447">
    <property type="entry name" value="CO dehydrogenase flavoprotein C-terminal domain-like"/>
    <property type="match status" value="1"/>
</dbReference>
<keyword evidence="18" id="KW-0130">Cell adhesion</keyword>
<dbReference type="SUPFAM" id="SSF56003">
    <property type="entry name" value="Molybdenum cofactor-binding domain"/>
    <property type="match status" value="1"/>
</dbReference>
<evidence type="ECO:0000256" key="23">
    <source>
        <dbReference type="ARBA" id="ARBA00023027"/>
    </source>
</evidence>
<evidence type="ECO:0000256" key="26">
    <source>
        <dbReference type="ARBA" id="ARBA00031938"/>
    </source>
</evidence>
<dbReference type="InterPro" id="IPR002346">
    <property type="entry name" value="Mopterin_DH_FAD-bd"/>
</dbReference>
<comment type="similarity">
    <text evidence="6">Belongs to the S-100 family.</text>
</comment>
<dbReference type="InterPro" id="IPR008274">
    <property type="entry name" value="AldOxase/xan_DH_MoCoBD1"/>
</dbReference>
<dbReference type="SUPFAM" id="SSF54665">
    <property type="entry name" value="CO dehydrogenase molybdoprotein N-domain-like"/>
    <property type="match status" value="1"/>
</dbReference>
<dbReference type="InterPro" id="IPR028481">
    <property type="entry name" value="S100-B"/>
</dbReference>
<evidence type="ECO:0000256" key="10">
    <source>
        <dbReference type="ARBA" id="ARBA00022525"/>
    </source>
</evidence>
<evidence type="ECO:0000313" key="33">
    <source>
        <dbReference type="EMBL" id="KAG2459598.1"/>
    </source>
</evidence>
<dbReference type="EC" id="1.17.1.4" evidence="7"/>
<dbReference type="Pfam" id="PF03450">
    <property type="entry name" value="CO_deh_flav_C"/>
    <property type="match status" value="1"/>
</dbReference>
<dbReference type="FunFam" id="3.30.365.10:FF:000003">
    <property type="entry name" value="Aldehyde oxidase 1"/>
    <property type="match status" value="1"/>
</dbReference>
<dbReference type="GO" id="GO:0008270">
    <property type="term" value="F:zinc ion binding"/>
    <property type="evidence" value="ECO:0007669"/>
    <property type="project" value="InterPro"/>
</dbReference>
<dbReference type="InterPro" id="IPR016169">
    <property type="entry name" value="FAD-bd_PCMH_sub2"/>
</dbReference>
<dbReference type="GO" id="GO:0043546">
    <property type="term" value="F:molybdopterin cofactor binding"/>
    <property type="evidence" value="ECO:0007669"/>
    <property type="project" value="InterPro"/>
</dbReference>
<dbReference type="InterPro" id="IPR001751">
    <property type="entry name" value="S100/CaBP7/8-like_CS"/>
</dbReference>
<dbReference type="InterPro" id="IPR036683">
    <property type="entry name" value="CO_DH_flav_C_dom_sf"/>
</dbReference>
<keyword evidence="11" id="KW-0285">Flavoprotein</keyword>
<dbReference type="SMART" id="SM01394">
    <property type="entry name" value="S_100"/>
    <property type="match status" value="1"/>
</dbReference>
<keyword evidence="34" id="KW-1185">Reference proteome</keyword>
<dbReference type="GO" id="GO:0005509">
    <property type="term" value="F:calcium ion binding"/>
    <property type="evidence" value="ECO:0007669"/>
    <property type="project" value="InterPro"/>
</dbReference>
<evidence type="ECO:0000256" key="22">
    <source>
        <dbReference type="ARBA" id="ARBA00023014"/>
    </source>
</evidence>
<evidence type="ECO:0000256" key="24">
    <source>
        <dbReference type="ARBA" id="ARBA00023242"/>
    </source>
</evidence>
<dbReference type="Gene3D" id="3.30.465.10">
    <property type="match status" value="1"/>
</dbReference>
<evidence type="ECO:0000256" key="18">
    <source>
        <dbReference type="ARBA" id="ARBA00022889"/>
    </source>
</evidence>
<dbReference type="Gene3D" id="3.30.365.10">
    <property type="entry name" value="Aldehyde oxidase/xanthine dehydrogenase, molybdopterin binding domain"/>
    <property type="match status" value="5"/>
</dbReference>
<evidence type="ECO:0000256" key="19">
    <source>
        <dbReference type="ARBA" id="ARBA00022990"/>
    </source>
</evidence>
<dbReference type="Pfam" id="PF20256">
    <property type="entry name" value="MoCoBD_2"/>
    <property type="match status" value="1"/>
</dbReference>
<evidence type="ECO:0000256" key="31">
    <source>
        <dbReference type="ARBA" id="ARBA00049517"/>
    </source>
</evidence>
<dbReference type="Gene3D" id="3.30.43.10">
    <property type="entry name" value="Uridine Diphospho-n-acetylenolpyruvylglucosamine Reductase, domain 2"/>
    <property type="match status" value="1"/>
</dbReference>
<dbReference type="InterPro" id="IPR016208">
    <property type="entry name" value="Ald_Oxase/xanthine_DH-like"/>
</dbReference>
<keyword evidence="13" id="KW-0479">Metal-binding</keyword>
<dbReference type="InterPro" id="IPR036318">
    <property type="entry name" value="FAD-bd_PCMH-like_sf"/>
</dbReference>
<feature type="non-terminal residue" evidence="33">
    <location>
        <position position="1287"/>
    </location>
</feature>
<comment type="cofactor">
    <cofactor evidence="1">
        <name>Mo-molybdopterin</name>
        <dbReference type="ChEBI" id="CHEBI:71302"/>
    </cofactor>
</comment>
<dbReference type="PROSITE" id="PS51387">
    <property type="entry name" value="FAD_PCMH"/>
    <property type="match status" value="1"/>
</dbReference>
<dbReference type="InterPro" id="IPR036856">
    <property type="entry name" value="Ald_Oxase/Xan_DH_a/b_sf"/>
</dbReference>
<evidence type="ECO:0000256" key="21">
    <source>
        <dbReference type="ARBA" id="ARBA00023004"/>
    </source>
</evidence>
<dbReference type="GO" id="GO:0007155">
    <property type="term" value="P:cell adhesion"/>
    <property type="evidence" value="ECO:0007669"/>
    <property type="project" value="UniProtKB-KW"/>
</dbReference>
<dbReference type="InterPro" id="IPR029066">
    <property type="entry name" value="PLP-binding_barrel"/>
</dbReference>
<dbReference type="FunFam" id="3.30.365.10:FF:000002">
    <property type="entry name" value="Xanthine dehydrogenase oxidase"/>
    <property type="match status" value="1"/>
</dbReference>
<dbReference type="SUPFAM" id="SSF51419">
    <property type="entry name" value="PLP-binding barrel"/>
    <property type="match status" value="1"/>
</dbReference>
<evidence type="ECO:0000256" key="15">
    <source>
        <dbReference type="ARBA" id="ARBA00022827"/>
    </source>
</evidence>
<keyword evidence="15" id="KW-0274">FAD</keyword>
<dbReference type="InterPro" id="IPR005107">
    <property type="entry name" value="CO_DH_flav_C"/>
</dbReference>
<keyword evidence="19" id="KW-0007">Acetylation</keyword>
<keyword evidence="14" id="KW-0677">Repeat</keyword>
<keyword evidence="20" id="KW-0560">Oxidoreductase</keyword>
<feature type="non-terminal residue" evidence="33">
    <location>
        <position position="1"/>
    </location>
</feature>
<evidence type="ECO:0000256" key="4">
    <source>
        <dbReference type="ARBA" id="ARBA00004613"/>
    </source>
</evidence>
<dbReference type="FunFam" id="3.30.390.50:FF:000001">
    <property type="entry name" value="Xanthine dehydrogenase oxidase"/>
    <property type="match status" value="1"/>
</dbReference>
<dbReference type="SUPFAM" id="SSF56176">
    <property type="entry name" value="FAD-binding/transporter-associated domain-like"/>
    <property type="match status" value="1"/>
</dbReference>
<dbReference type="InterPro" id="IPR001608">
    <property type="entry name" value="Ala_racemase_N"/>
</dbReference>
<dbReference type="GO" id="GO:0051537">
    <property type="term" value="F:2 iron, 2 sulfur cluster binding"/>
    <property type="evidence" value="ECO:0007669"/>
    <property type="project" value="UniProtKB-KW"/>
</dbReference>
<dbReference type="GO" id="GO:0005634">
    <property type="term" value="C:nucleus"/>
    <property type="evidence" value="ECO:0007669"/>
    <property type="project" value="UniProtKB-SubCell"/>
</dbReference>
<evidence type="ECO:0000256" key="27">
    <source>
        <dbReference type="ARBA" id="ARBA00033127"/>
    </source>
</evidence>
<dbReference type="Pfam" id="PF01168">
    <property type="entry name" value="Ala_racemase_N"/>
    <property type="match status" value="1"/>
</dbReference>
<dbReference type="SMART" id="SM01092">
    <property type="entry name" value="CO_deh_flav_C"/>
    <property type="match status" value="1"/>
</dbReference>
<dbReference type="InterPro" id="IPR013787">
    <property type="entry name" value="S100_Ca-bd_sub"/>
</dbReference>
<keyword evidence="22" id="KW-0411">Iron-sulfur</keyword>
<dbReference type="PANTHER" id="PTHR45444:SF3">
    <property type="entry name" value="XANTHINE DEHYDROGENASE"/>
    <property type="match status" value="1"/>
</dbReference>
<sequence>MVFQGDRIKWITPADLEDLLELKSQYPQAPLVAGNTTVGPDMKFKGILHPVLLNIGRIQELREIKECEDGITLSAACTLTAIKEKLEEAVKMLPEEKSEGLQALLETLGKVASRQIRNVASLGGNILSSNPKFDLCSVLAALGCSLTILSKDGSRKLDLTEGFFTAVGKTALKPEEVMLSVYIPYTKKWEFMSAFRQAQCRQFAFSIINCGMKVIFFEGTNVVKDLKIFYGGAGPTLVSTRNASQQLVGRKWNDNLLTDACKLVLSEIHLPDTAYGGMVEYKKTLILSFFFKFYLHILQKLKAMGLNVAAVPPEYMSALTPLQSKLPQGQLSYQAVSVSQPLEDPVGRPNVHQSGFKHSTGEAIYYDDIPSIDGELFLVFVTSTRPHAKIISIDTAEALSMPGVVTFLSAKDVPGNNKRRWFHDVVQLFIEEEVMCVGQMIGAIVAETREQARRAAQKVYVSYQDLEPVFFTIEEAINHQSFFSPQRKLERGDVDAGFETADQILEGEIYMGGQEHFYMETQGVIAVPKGESGETDLFIATQHAAFAQEVVANALGVSSNKITCHVKRLGGGFGGKVMKIADISAAVAVAAYRTGRSVRCVLERGEDMLITSGRHPFLGKYKVGFMNDGTIISADMTYYSNAGNTLDESQFIIEKALLHLDNCYKIPNLRGRGIMCKTYLPSYTAFRGFGAPQGLMVIESVINEVAAKCGLPAEEVREINMYKNESHTHFRQSFDASNMVRCWNECLEKAVYHQRRQNIEEFNKQNRWKKRGISAVPIKFGIGFSKGFYNQGAALINVYKDGSVLLSHSGTEMGQGINTKMIQIASRILKIPQSSIYIVETSTASVPNAAPSAASFGSDAVGMAVKDACENMMNRLQPIMEQHPKMSWEYWVKEAYIQRISLSSTGFFRGPNTDVDWERSEGKAYYYFTFGVCCSEVEVDCLTGDHKIEGGFVQGLGLYTIEELKFSPSGVLITRGPSQYKIPTICDIPEQINTSLLQNASNPHAIYSSKARLSSIDKCAELSERLDLFHVLFDNMTVLEALKKKPLKEGKLWRVWLKLDCENGRAGVLHTEAAAVDLAKAISESSGIELSGVYAHCGNTYKCSGAQEIQAVAQRTISAVLSFGEKLIPVKEAGIVYYCTNEKAILNSPPPSPQHEVTVSKAHGRTAQQKASADDLAAKAAAVLHCYQCIIIMSDLETCLITTIETFHKYSGKEGDKHKLKKSELKDLINNELSGFLGQIKDQATVDHLMETLDADGDSECDFQEFMTFIAMVTIACHEFFEHHEDE</sequence>
<dbReference type="PROSITE" id="PS00303">
    <property type="entry name" value="S100_CABP"/>
    <property type="match status" value="1"/>
</dbReference>
<protein>
    <recommendedName>
        <fullName evidence="8">Protein S100-B</fullName>
        <ecNumber evidence="7">1.17.1.4</ecNumber>
    </recommendedName>
    <alternativeName>
        <fullName evidence="25">S-100 protein beta chain</fullName>
    </alternativeName>
    <alternativeName>
        <fullName evidence="27">S-100 protein subunit beta</fullName>
    </alternativeName>
    <alternativeName>
        <fullName evidence="26">S100 calcium-binding protein B</fullName>
    </alternativeName>
</protein>
<dbReference type="InterPro" id="IPR022407">
    <property type="entry name" value="OxRdtase_Mopterin_BS"/>
</dbReference>
<organism evidence="33 34">
    <name type="scientific">Polypterus senegalus</name>
    <name type="common">Senegal bichir</name>
    <dbReference type="NCBI Taxonomy" id="55291"/>
    <lineage>
        <taxon>Eukaryota</taxon>
        <taxon>Metazoa</taxon>
        <taxon>Chordata</taxon>
        <taxon>Craniata</taxon>
        <taxon>Vertebrata</taxon>
        <taxon>Euteleostomi</taxon>
        <taxon>Actinopterygii</taxon>
        <taxon>Polypteriformes</taxon>
        <taxon>Polypteridae</taxon>
        <taxon>Polypterus</taxon>
    </lineage>
</organism>
<dbReference type="SMART" id="SM01008">
    <property type="entry name" value="Ald_Xan_dh_C"/>
    <property type="match status" value="1"/>
</dbReference>
<evidence type="ECO:0000256" key="29">
    <source>
        <dbReference type="ARBA" id="ARBA00047135"/>
    </source>
</evidence>
<dbReference type="InterPro" id="IPR002048">
    <property type="entry name" value="EF_hand_dom"/>
</dbReference>
<comment type="similarity">
    <text evidence="5">Belongs to the xanthine dehydrogenase family.</text>
</comment>
<proteinExistence type="inferred from homology"/>
<dbReference type="GO" id="GO:0004854">
    <property type="term" value="F:xanthine dehydrogenase activity"/>
    <property type="evidence" value="ECO:0007669"/>
    <property type="project" value="UniProtKB-EC"/>
</dbReference>
<dbReference type="InterPro" id="IPR037165">
    <property type="entry name" value="AldOxase/xan_DH_Mopterin-bd_sf"/>
</dbReference>
<dbReference type="Pfam" id="PF01023">
    <property type="entry name" value="S_100"/>
    <property type="match status" value="1"/>
</dbReference>
<evidence type="ECO:0000256" key="7">
    <source>
        <dbReference type="ARBA" id="ARBA00013123"/>
    </source>
</evidence>
<evidence type="ECO:0000256" key="25">
    <source>
        <dbReference type="ARBA" id="ARBA00030603"/>
    </source>
</evidence>
<dbReference type="FunFam" id="3.30.43.10:FF:000001">
    <property type="entry name" value="Xanthine dehydrogenase/oxidase"/>
    <property type="match status" value="1"/>
</dbReference>
<evidence type="ECO:0000256" key="11">
    <source>
        <dbReference type="ARBA" id="ARBA00022630"/>
    </source>
</evidence>
<dbReference type="FunFam" id="1.10.238.10:FF:000044">
    <property type="entry name" value="Protein S100"/>
    <property type="match status" value="1"/>
</dbReference>
<dbReference type="Pfam" id="PF00941">
    <property type="entry name" value="FAD_binding_5"/>
    <property type="match status" value="1"/>
</dbReference>
<dbReference type="InterPro" id="IPR000674">
    <property type="entry name" value="Ald_Oxase/Xan_DH_a/b"/>
</dbReference>
<evidence type="ECO:0000256" key="3">
    <source>
        <dbReference type="ARBA" id="ARBA00004123"/>
    </source>
</evidence>
<dbReference type="Gene3D" id="3.90.1170.50">
    <property type="entry name" value="Aldehyde oxidase/xanthine dehydrogenase, a/b hammerhead"/>
    <property type="match status" value="1"/>
</dbReference>
<dbReference type="GO" id="GO:0005506">
    <property type="term" value="F:iron ion binding"/>
    <property type="evidence" value="ECO:0007669"/>
    <property type="project" value="InterPro"/>
</dbReference>
<evidence type="ECO:0000256" key="5">
    <source>
        <dbReference type="ARBA" id="ARBA00006849"/>
    </source>
</evidence>
<keyword evidence="16" id="KW-0862">Zinc</keyword>
<evidence type="ECO:0000256" key="6">
    <source>
        <dbReference type="ARBA" id="ARBA00007323"/>
    </source>
</evidence>
<comment type="subcellular location">
    <subcellularLocation>
        <location evidence="3">Nucleus</location>
    </subcellularLocation>
    <subcellularLocation>
        <location evidence="4">Secreted</location>
    </subcellularLocation>
</comment>
<dbReference type="Gene3D" id="1.10.238.10">
    <property type="entry name" value="EF-hand"/>
    <property type="match status" value="1"/>
</dbReference>
<reference evidence="33 34" key="1">
    <citation type="journal article" date="2021" name="Cell">
        <title>Tracing the genetic footprints of vertebrate landing in non-teleost ray-finned fishes.</title>
        <authorList>
            <person name="Bi X."/>
            <person name="Wang K."/>
            <person name="Yang L."/>
            <person name="Pan H."/>
            <person name="Jiang H."/>
            <person name="Wei Q."/>
            <person name="Fang M."/>
            <person name="Yu H."/>
            <person name="Zhu C."/>
            <person name="Cai Y."/>
            <person name="He Y."/>
            <person name="Gan X."/>
            <person name="Zeng H."/>
            <person name="Yu D."/>
            <person name="Zhu Y."/>
            <person name="Jiang H."/>
            <person name="Qiu Q."/>
            <person name="Yang H."/>
            <person name="Zhang Y.E."/>
            <person name="Wang W."/>
            <person name="Zhu M."/>
            <person name="He S."/>
            <person name="Zhang G."/>
        </authorList>
    </citation>
    <scope>NUCLEOTIDE SEQUENCE [LARGE SCALE GENOMIC DNA]</scope>
    <source>
        <strain evidence="33">Bchr_013</strain>
    </source>
</reference>
<dbReference type="Pfam" id="PF02738">
    <property type="entry name" value="MoCoBD_1"/>
    <property type="match status" value="1"/>
</dbReference>
<keyword evidence="24" id="KW-0539">Nucleus</keyword>
<keyword evidence="23" id="KW-0520">NAD</keyword>
<comment type="catalytic activity">
    <reaction evidence="31">
        <text>hypoxanthine + NAD(+) + H2O = xanthine + NADH + H(+)</text>
        <dbReference type="Rhea" id="RHEA:24670"/>
        <dbReference type="ChEBI" id="CHEBI:15377"/>
        <dbReference type="ChEBI" id="CHEBI:15378"/>
        <dbReference type="ChEBI" id="CHEBI:17368"/>
        <dbReference type="ChEBI" id="CHEBI:17712"/>
        <dbReference type="ChEBI" id="CHEBI:57540"/>
        <dbReference type="ChEBI" id="CHEBI:57945"/>
        <dbReference type="EC" id="1.17.1.4"/>
    </reaction>
</comment>
<dbReference type="CDD" id="cd05027">
    <property type="entry name" value="S-100B"/>
    <property type="match status" value="1"/>
</dbReference>
<name>A0A8X8BJ53_POLSE</name>
<dbReference type="GO" id="GO:0071949">
    <property type="term" value="F:FAD binding"/>
    <property type="evidence" value="ECO:0007669"/>
    <property type="project" value="InterPro"/>
</dbReference>
<comment type="subunit">
    <text evidence="29">Dimer of either two alpha chains, or two beta chains, or one alpha and one beta chain. The S100B dimer binds two molecules of STK38. Interacts with CACYBP in a calcium-dependent manner. Interacts with ATAD3A; this interaction probably occurs in the cytosol prior to ATAD3A mitochondrial targeting. Interacts with S100A6. The S100B dimer interacts with two molecules of CAPZA1. Interacts with AGER. Interacts with PPP5C (via TPR repeats); the interaction is calcium-dependent and modulates PPP5C activity. Interacts with TPPP; this interaction inhibits TPPP dimerization. Interacts with isoform CLSTN3beta of CLSTN3; interaction promotes secretion.</text>
</comment>
<dbReference type="SUPFAM" id="SSF47473">
    <property type="entry name" value="EF-hand"/>
    <property type="match status" value="1"/>
</dbReference>
<evidence type="ECO:0000256" key="28">
    <source>
        <dbReference type="ARBA" id="ARBA00034078"/>
    </source>
</evidence>
<dbReference type="InterPro" id="IPR016167">
    <property type="entry name" value="FAD-bd_PCMH_sub1"/>
</dbReference>
<evidence type="ECO:0000259" key="32">
    <source>
        <dbReference type="PROSITE" id="PS51387"/>
    </source>
</evidence>
<evidence type="ECO:0000256" key="2">
    <source>
        <dbReference type="ARBA" id="ARBA00001974"/>
    </source>
</evidence>
<dbReference type="Pfam" id="PF01315">
    <property type="entry name" value="Ald_Xan_dh_C"/>
    <property type="match status" value="1"/>
</dbReference>
<dbReference type="FunFam" id="3.90.1170.50:FF:000001">
    <property type="entry name" value="Aldehyde oxidase 1"/>
    <property type="match status" value="1"/>
</dbReference>
<dbReference type="PROSITE" id="PS00559">
    <property type="entry name" value="MOLYBDOPTERIN_EUK"/>
    <property type="match status" value="1"/>
</dbReference>
<evidence type="ECO:0000313" key="34">
    <source>
        <dbReference type="Proteomes" id="UP000886611"/>
    </source>
</evidence>
<keyword evidence="10" id="KW-0964">Secreted</keyword>
<feature type="domain" description="FAD-binding PCMH-type" evidence="32">
    <location>
        <begin position="3"/>
        <end position="188"/>
    </location>
</feature>
<evidence type="ECO:0000256" key="14">
    <source>
        <dbReference type="ARBA" id="ARBA00022737"/>
    </source>
</evidence>
<keyword evidence="9" id="KW-0500">Molybdenum</keyword>
<keyword evidence="21" id="KW-0408">Iron</keyword>
<evidence type="ECO:0000256" key="17">
    <source>
        <dbReference type="ARBA" id="ARBA00022837"/>
    </source>
</evidence>
<evidence type="ECO:0000256" key="13">
    <source>
        <dbReference type="ARBA" id="ARBA00022723"/>
    </source>
</evidence>
<dbReference type="FunFam" id="3.30.465.10:FF:000004">
    <property type="entry name" value="Xanthine dehydrogenase/oxidase"/>
    <property type="match status" value="1"/>
</dbReference>
<dbReference type="PANTHER" id="PTHR45444">
    <property type="entry name" value="XANTHINE DEHYDROGENASE"/>
    <property type="match status" value="1"/>
</dbReference>
<dbReference type="SMART" id="SM00054">
    <property type="entry name" value="EFh"/>
    <property type="match status" value="1"/>
</dbReference>
<evidence type="ECO:0000256" key="1">
    <source>
        <dbReference type="ARBA" id="ARBA00001924"/>
    </source>
</evidence>
<evidence type="ECO:0000256" key="30">
    <source>
        <dbReference type="ARBA" id="ARBA00049017"/>
    </source>
</evidence>
<evidence type="ECO:0000256" key="16">
    <source>
        <dbReference type="ARBA" id="ARBA00022833"/>
    </source>
</evidence>
<dbReference type="Gene3D" id="3.30.390.50">
    <property type="entry name" value="CO dehydrogenase flavoprotein, C-terminal domain"/>
    <property type="match status" value="1"/>
</dbReference>
<keyword evidence="12" id="KW-0001">2Fe-2S</keyword>
<comment type="caution">
    <text evidence="33">The sequence shown here is derived from an EMBL/GenBank/DDBJ whole genome shotgun (WGS) entry which is preliminary data.</text>
</comment>
<accession>A0A8X8BJ53</accession>
<gene>
    <name evidence="33" type="primary">Aox1</name>
    <name evidence="33" type="ORF">GTO96_0019527</name>
</gene>
<comment type="cofactor">
    <cofactor evidence="2">
        <name>FAD</name>
        <dbReference type="ChEBI" id="CHEBI:57692"/>
    </cofactor>
</comment>
<keyword evidence="17" id="KW-0106">Calcium</keyword>
<evidence type="ECO:0000256" key="20">
    <source>
        <dbReference type="ARBA" id="ARBA00023002"/>
    </source>
</evidence>
<dbReference type="GO" id="GO:0005576">
    <property type="term" value="C:extracellular region"/>
    <property type="evidence" value="ECO:0007669"/>
    <property type="project" value="UniProtKB-SubCell"/>
</dbReference>
<comment type="catalytic activity">
    <reaction evidence="30">
        <text>xanthine + NAD(+) + H2O = urate + NADH + H(+)</text>
        <dbReference type="Rhea" id="RHEA:16669"/>
        <dbReference type="ChEBI" id="CHEBI:15377"/>
        <dbReference type="ChEBI" id="CHEBI:15378"/>
        <dbReference type="ChEBI" id="CHEBI:17712"/>
        <dbReference type="ChEBI" id="CHEBI:17775"/>
        <dbReference type="ChEBI" id="CHEBI:57540"/>
        <dbReference type="ChEBI" id="CHEBI:57945"/>
        <dbReference type="EC" id="1.17.1.4"/>
    </reaction>
</comment>
<dbReference type="EMBL" id="JAATIS010005477">
    <property type="protein sequence ID" value="KAG2459598.1"/>
    <property type="molecule type" value="Genomic_DNA"/>
</dbReference>
<dbReference type="Gene3D" id="3.20.20.10">
    <property type="entry name" value="Alanine racemase"/>
    <property type="match status" value="1"/>
</dbReference>
<evidence type="ECO:0000256" key="9">
    <source>
        <dbReference type="ARBA" id="ARBA00022505"/>
    </source>
</evidence>
<evidence type="ECO:0000256" key="8">
    <source>
        <dbReference type="ARBA" id="ARBA00021222"/>
    </source>
</evidence>
<dbReference type="InterPro" id="IPR046867">
    <property type="entry name" value="AldOxase/xan_DH_MoCoBD2"/>
</dbReference>